<sequence length="229" mass="23908">MKFCREHAFFIAAVLIAALVAYYVWANSKETFDPICSWKNPQSVLISLDVLPNSTEYVDTETAKKACAADAECTGVLSTTAGSTTTYKLTRTQPTVSNTNPSMQFIEKGMCKKGTEQPTTGLRGLSDMNTLVVPSMSAATNDAANAARLPDAPPPPMPLNTPLSRVTGIPLAGPPPMGPNPMPAPLNLPPSGVTVIPAVAAPPMPAVSTLGTTVGQSGMLGTNPPRPKM</sequence>
<organism evidence="1">
    <name type="scientific">viral metagenome</name>
    <dbReference type="NCBI Taxonomy" id="1070528"/>
    <lineage>
        <taxon>unclassified sequences</taxon>
        <taxon>metagenomes</taxon>
        <taxon>organismal metagenomes</taxon>
    </lineage>
</organism>
<reference evidence="1" key="1">
    <citation type="journal article" date="2020" name="Nature">
        <title>Giant virus diversity and host interactions through global metagenomics.</title>
        <authorList>
            <person name="Schulz F."/>
            <person name="Roux S."/>
            <person name="Paez-Espino D."/>
            <person name="Jungbluth S."/>
            <person name="Walsh D.A."/>
            <person name="Denef V.J."/>
            <person name="McMahon K.D."/>
            <person name="Konstantinidis K.T."/>
            <person name="Eloe-Fadrosh E.A."/>
            <person name="Kyrpides N.C."/>
            <person name="Woyke T."/>
        </authorList>
    </citation>
    <scope>NUCLEOTIDE SEQUENCE</scope>
    <source>
        <strain evidence="1">GVMAG-M-3300023184-135</strain>
    </source>
</reference>
<proteinExistence type="predicted"/>
<dbReference type="AlphaFoldDB" id="A0A6C0HJX8"/>
<dbReference type="EMBL" id="MN739976">
    <property type="protein sequence ID" value="QHT80971.1"/>
    <property type="molecule type" value="Genomic_DNA"/>
</dbReference>
<protein>
    <submittedName>
        <fullName evidence="1">Uncharacterized protein</fullName>
    </submittedName>
</protein>
<accession>A0A6C0HJX8</accession>
<evidence type="ECO:0000313" key="1">
    <source>
        <dbReference type="EMBL" id="QHT80971.1"/>
    </source>
</evidence>
<name>A0A6C0HJX8_9ZZZZ</name>